<dbReference type="SMART" id="SM00345">
    <property type="entry name" value="HTH_GNTR"/>
    <property type="match status" value="1"/>
</dbReference>
<keyword evidence="6" id="KW-1185">Reference proteome</keyword>
<dbReference type="AlphaFoldDB" id="A0A1H0H1E7"/>
<keyword evidence="2 5" id="KW-0238">DNA-binding</keyword>
<evidence type="ECO:0000259" key="4">
    <source>
        <dbReference type="PROSITE" id="PS50949"/>
    </source>
</evidence>
<evidence type="ECO:0000313" key="6">
    <source>
        <dbReference type="Proteomes" id="UP000198778"/>
    </source>
</evidence>
<evidence type="ECO:0000313" key="5">
    <source>
        <dbReference type="EMBL" id="SDO12925.1"/>
    </source>
</evidence>
<dbReference type="PANTHER" id="PTHR38445">
    <property type="entry name" value="HTH-TYPE TRANSCRIPTIONAL REPRESSOR YTRA"/>
    <property type="match status" value="1"/>
</dbReference>
<proteinExistence type="predicted"/>
<sequence length="127" mass="14390">MLHDQSEKPIYKQIAEWLEEEILAERLQENAKVYSQYQLAEIYTINPATASKGLAILVEEGTLFKKRGLGCFVSPGAQKNLLAKRKATTLKTLLSSSVKEAGYLGITKEEFQKLVEQEWENQKGDKK</sequence>
<dbReference type="STRING" id="745820.SAMN04488053_107136"/>
<keyword evidence="1" id="KW-0805">Transcription regulation</keyword>
<dbReference type="EMBL" id="FNIL01000007">
    <property type="protein sequence ID" value="SDO12925.1"/>
    <property type="molecule type" value="Genomic_DNA"/>
</dbReference>
<reference evidence="6" key="1">
    <citation type="submission" date="2016-10" db="EMBL/GenBank/DDBJ databases">
        <authorList>
            <person name="Varghese N."/>
            <person name="Submissions S."/>
        </authorList>
    </citation>
    <scope>NUCLEOTIDE SEQUENCE [LARGE SCALE GENOMIC DNA]</scope>
    <source>
        <strain evidence="6">CGMCC 1.10369</strain>
    </source>
</reference>
<dbReference type="InterPro" id="IPR036390">
    <property type="entry name" value="WH_DNA-bd_sf"/>
</dbReference>
<dbReference type="GO" id="GO:0003700">
    <property type="term" value="F:DNA-binding transcription factor activity"/>
    <property type="evidence" value="ECO:0007669"/>
    <property type="project" value="InterPro"/>
</dbReference>
<dbReference type="InterPro" id="IPR000524">
    <property type="entry name" value="Tscrpt_reg_HTH_GntR"/>
</dbReference>
<accession>A0A1H0H1E7</accession>
<dbReference type="PANTHER" id="PTHR38445:SF10">
    <property type="entry name" value="GNTR-FAMILY TRANSCRIPTIONAL REGULATOR"/>
    <property type="match status" value="1"/>
</dbReference>
<dbReference type="SUPFAM" id="SSF46785">
    <property type="entry name" value="Winged helix' DNA-binding domain"/>
    <property type="match status" value="1"/>
</dbReference>
<dbReference type="RefSeq" id="WP_244516817.1">
    <property type="nucleotide sequence ID" value="NZ_FNIL01000007.1"/>
</dbReference>
<evidence type="ECO:0000256" key="1">
    <source>
        <dbReference type="ARBA" id="ARBA00023015"/>
    </source>
</evidence>
<gene>
    <name evidence="5" type="ORF">SAMN04488053_107136</name>
</gene>
<dbReference type="Gene3D" id="1.10.10.10">
    <property type="entry name" value="Winged helix-like DNA-binding domain superfamily/Winged helix DNA-binding domain"/>
    <property type="match status" value="1"/>
</dbReference>
<dbReference type="GO" id="GO:0003677">
    <property type="term" value="F:DNA binding"/>
    <property type="evidence" value="ECO:0007669"/>
    <property type="project" value="UniProtKB-KW"/>
</dbReference>
<dbReference type="PROSITE" id="PS50949">
    <property type="entry name" value="HTH_GNTR"/>
    <property type="match status" value="1"/>
</dbReference>
<dbReference type="Proteomes" id="UP000198778">
    <property type="component" value="Unassembled WGS sequence"/>
</dbReference>
<evidence type="ECO:0000256" key="3">
    <source>
        <dbReference type="ARBA" id="ARBA00023163"/>
    </source>
</evidence>
<name>A0A1H0H1E7_9BACI</name>
<dbReference type="CDD" id="cd07377">
    <property type="entry name" value="WHTH_GntR"/>
    <property type="match status" value="1"/>
</dbReference>
<keyword evidence="3" id="KW-0804">Transcription</keyword>
<feature type="domain" description="HTH gntR-type" evidence="4">
    <location>
        <begin position="8"/>
        <end position="76"/>
    </location>
</feature>
<protein>
    <submittedName>
        <fullName evidence="5">DNA-binding transcriptional regulator YhcF, GntR family</fullName>
    </submittedName>
</protein>
<organism evidence="5 6">
    <name type="scientific">Alkalicoccus daliensis</name>
    <dbReference type="NCBI Taxonomy" id="745820"/>
    <lineage>
        <taxon>Bacteria</taxon>
        <taxon>Bacillati</taxon>
        <taxon>Bacillota</taxon>
        <taxon>Bacilli</taxon>
        <taxon>Bacillales</taxon>
        <taxon>Bacillaceae</taxon>
        <taxon>Alkalicoccus</taxon>
    </lineage>
</organism>
<dbReference type="InterPro" id="IPR036388">
    <property type="entry name" value="WH-like_DNA-bd_sf"/>
</dbReference>
<evidence type="ECO:0000256" key="2">
    <source>
        <dbReference type="ARBA" id="ARBA00023125"/>
    </source>
</evidence>
<dbReference type="Pfam" id="PF00392">
    <property type="entry name" value="GntR"/>
    <property type="match status" value="1"/>
</dbReference>